<dbReference type="PANTHER" id="PTHR11799">
    <property type="entry name" value="PARAOXONASE"/>
    <property type="match status" value="1"/>
</dbReference>
<dbReference type="GO" id="GO:0046872">
    <property type="term" value="F:metal ion binding"/>
    <property type="evidence" value="ECO:0007669"/>
    <property type="project" value="UniProtKB-KW"/>
</dbReference>
<dbReference type="GO" id="GO:0004064">
    <property type="term" value="F:arylesterase activity"/>
    <property type="evidence" value="ECO:0007669"/>
    <property type="project" value="InterPro"/>
</dbReference>
<dbReference type="EMBL" id="KV425574">
    <property type="protein sequence ID" value="KZT25048.1"/>
    <property type="molecule type" value="Genomic_DNA"/>
</dbReference>
<dbReference type="InParanoid" id="A0A165SEQ4"/>
<organism evidence="7 8">
    <name type="scientific">Neolentinus lepideus HHB14362 ss-1</name>
    <dbReference type="NCBI Taxonomy" id="1314782"/>
    <lineage>
        <taxon>Eukaryota</taxon>
        <taxon>Fungi</taxon>
        <taxon>Dikarya</taxon>
        <taxon>Basidiomycota</taxon>
        <taxon>Agaricomycotina</taxon>
        <taxon>Agaricomycetes</taxon>
        <taxon>Gloeophyllales</taxon>
        <taxon>Gloeophyllaceae</taxon>
        <taxon>Neolentinus</taxon>
    </lineage>
</organism>
<feature type="binding site" evidence="6">
    <location>
        <position position="252"/>
    </location>
    <ligand>
        <name>Ca(2+)</name>
        <dbReference type="ChEBI" id="CHEBI:29108"/>
        <label>1</label>
        <note>catalytic</note>
    </ligand>
</feature>
<comment type="cofactor">
    <cofactor evidence="6">
        <name>Ca(2+)</name>
        <dbReference type="ChEBI" id="CHEBI:29108"/>
    </cofactor>
    <text evidence="6">Binds 2 calcium ions per subunit.</text>
</comment>
<dbReference type="AlphaFoldDB" id="A0A165SEQ4"/>
<feature type="binding site" evidence="6">
    <location>
        <position position="135"/>
    </location>
    <ligand>
        <name>Ca(2+)</name>
        <dbReference type="ChEBI" id="CHEBI:29108"/>
        <label>1</label>
        <note>catalytic</note>
    </ligand>
</feature>
<dbReference type="SUPFAM" id="SSF63829">
    <property type="entry name" value="Calcium-dependent phosphotriesterase"/>
    <property type="match status" value="1"/>
</dbReference>
<evidence type="ECO:0000313" key="8">
    <source>
        <dbReference type="Proteomes" id="UP000076761"/>
    </source>
</evidence>
<evidence type="ECO:0000256" key="5">
    <source>
        <dbReference type="PIRSR" id="PIRSR602640-1"/>
    </source>
</evidence>
<keyword evidence="3" id="KW-1015">Disulfide bond</keyword>
<dbReference type="PANTHER" id="PTHR11799:SF12">
    <property type="entry name" value="PARAOXONASE-RELATED"/>
    <property type="match status" value="1"/>
</dbReference>
<evidence type="ECO:0000256" key="4">
    <source>
        <dbReference type="ARBA" id="ARBA00023180"/>
    </source>
</evidence>
<feature type="binding site" evidence="6">
    <location>
        <position position="296"/>
    </location>
    <ligand>
        <name>Ca(2+)</name>
        <dbReference type="ChEBI" id="CHEBI:29108"/>
        <label>1</label>
        <note>catalytic</note>
    </ligand>
</feature>
<dbReference type="PRINTS" id="PR01785">
    <property type="entry name" value="PARAOXONASE"/>
</dbReference>
<sequence>MPSIFSLAVPILVAALVIFYEPLPFYRAIGKAQIESALITRWENSSTLNNERCVVHQEADACEDVKIHFQSSTAFISCGDPEQRMQWYPCSGRHNARGRREDSFREHLFKYDIKRKETTKLRVIGLDGDFITHGIDVYSFPDEPSKIHIFAVNHARDGDTIAIFSHVLGSDSVELVKNVRHPGIYNANGVAASGPLDFYITNDHYYTSKGGLLRKLEETYGPWTWATHVQYCDANGPITACRRVSDTFPGANGIVISGDELYVGDARSGVARIFEIQPDRSLINTATIHLGGAADNINPIPTTGDLVISVFPGIERSQEYQAHFRELGKSFKVPSAAVRLDRSEGFKPELIYYDDGSVISYMTVAAIDPYNNVLINGGVIQYGGFAVCDLKKGVV</sequence>
<gene>
    <name evidence="7" type="ORF">NEOLEDRAFT_1156525</name>
</gene>
<dbReference type="InterPro" id="IPR011042">
    <property type="entry name" value="6-blade_b-propeller_TolB-like"/>
</dbReference>
<protein>
    <submittedName>
        <fullName evidence="7">Paraoxonase 2</fullName>
    </submittedName>
</protein>
<feature type="binding site" evidence="6">
    <location>
        <position position="188"/>
    </location>
    <ligand>
        <name>Ca(2+)</name>
        <dbReference type="ChEBI" id="CHEBI:29108"/>
        <label>1</label>
        <note>catalytic</note>
    </ligand>
</feature>
<keyword evidence="6" id="KW-0479">Metal-binding</keyword>
<name>A0A165SEQ4_9AGAM</name>
<feature type="active site" description="Proton acceptor" evidence="5">
    <location>
        <position position="133"/>
    </location>
</feature>
<comment type="similarity">
    <text evidence="1">Belongs to the paraoxonase family.</text>
</comment>
<keyword evidence="8" id="KW-1185">Reference proteome</keyword>
<dbReference type="Proteomes" id="UP000076761">
    <property type="component" value="Unassembled WGS sequence"/>
</dbReference>
<dbReference type="OrthoDB" id="3156600at2759"/>
<dbReference type="InterPro" id="IPR051288">
    <property type="entry name" value="Serum_paraoxonase/arylesterase"/>
</dbReference>
<keyword evidence="6" id="KW-0106">Calcium</keyword>
<reference evidence="7 8" key="1">
    <citation type="journal article" date="2016" name="Mol. Biol. Evol.">
        <title>Comparative Genomics of Early-Diverging Mushroom-Forming Fungi Provides Insights into the Origins of Lignocellulose Decay Capabilities.</title>
        <authorList>
            <person name="Nagy L.G."/>
            <person name="Riley R."/>
            <person name="Tritt A."/>
            <person name="Adam C."/>
            <person name="Daum C."/>
            <person name="Floudas D."/>
            <person name="Sun H."/>
            <person name="Yadav J.S."/>
            <person name="Pangilinan J."/>
            <person name="Larsson K.H."/>
            <person name="Matsuura K."/>
            <person name="Barry K."/>
            <person name="Labutti K."/>
            <person name="Kuo R."/>
            <person name="Ohm R.A."/>
            <person name="Bhattacharya S.S."/>
            <person name="Shirouzu T."/>
            <person name="Yoshinaga Y."/>
            <person name="Martin F.M."/>
            <person name="Grigoriev I.V."/>
            <person name="Hibbett D.S."/>
        </authorList>
    </citation>
    <scope>NUCLEOTIDE SEQUENCE [LARGE SCALE GENOMIC DNA]</scope>
    <source>
        <strain evidence="7 8">HHB14362 ss-1</strain>
    </source>
</reference>
<feature type="binding site" evidence="6">
    <location>
        <position position="64"/>
    </location>
    <ligand>
        <name>Ca(2+)</name>
        <dbReference type="ChEBI" id="CHEBI:29108"/>
        <label>1</label>
        <note>catalytic</note>
    </ligand>
</feature>
<evidence type="ECO:0000256" key="1">
    <source>
        <dbReference type="ARBA" id="ARBA00008595"/>
    </source>
</evidence>
<dbReference type="InterPro" id="IPR002640">
    <property type="entry name" value="Arylesterase"/>
</dbReference>
<proteinExistence type="inferred from homology"/>
<evidence type="ECO:0000256" key="3">
    <source>
        <dbReference type="ARBA" id="ARBA00023157"/>
    </source>
</evidence>
<evidence type="ECO:0000256" key="6">
    <source>
        <dbReference type="PIRSR" id="PIRSR602640-2"/>
    </source>
</evidence>
<accession>A0A165SEQ4</accession>
<keyword evidence="2" id="KW-0378">Hydrolase</keyword>
<dbReference type="Gene3D" id="2.120.10.30">
    <property type="entry name" value="TolB, C-terminal domain"/>
    <property type="match status" value="1"/>
</dbReference>
<evidence type="ECO:0000313" key="7">
    <source>
        <dbReference type="EMBL" id="KZT25048.1"/>
    </source>
</evidence>
<evidence type="ECO:0000256" key="2">
    <source>
        <dbReference type="ARBA" id="ARBA00022801"/>
    </source>
</evidence>
<dbReference type="Pfam" id="PF01731">
    <property type="entry name" value="Arylesterase"/>
    <property type="match status" value="1"/>
</dbReference>
<keyword evidence="4" id="KW-0325">Glycoprotein</keyword>
<feature type="binding site" evidence="6">
    <location>
        <position position="295"/>
    </location>
    <ligand>
        <name>Ca(2+)</name>
        <dbReference type="ChEBI" id="CHEBI:29108"/>
        <label>1</label>
        <note>catalytic</note>
    </ligand>
</feature>